<dbReference type="Proteomes" id="UP001500973">
    <property type="component" value="Unassembled WGS sequence"/>
</dbReference>
<proteinExistence type="predicted"/>
<evidence type="ECO:0000313" key="1">
    <source>
        <dbReference type="EMBL" id="GAA1416002.1"/>
    </source>
</evidence>
<protein>
    <submittedName>
        <fullName evidence="1">Uncharacterized protein</fullName>
    </submittedName>
</protein>
<reference evidence="1 2" key="1">
    <citation type="journal article" date="2019" name="Int. J. Syst. Evol. Microbiol.">
        <title>The Global Catalogue of Microorganisms (GCM) 10K type strain sequencing project: providing services to taxonomists for standard genome sequencing and annotation.</title>
        <authorList>
            <consortium name="The Broad Institute Genomics Platform"/>
            <consortium name="The Broad Institute Genome Sequencing Center for Infectious Disease"/>
            <person name="Wu L."/>
            <person name="Ma J."/>
        </authorList>
    </citation>
    <scope>NUCLEOTIDE SEQUENCE [LARGE SCALE GENOMIC DNA]</scope>
    <source>
        <strain evidence="1 2">JCM 11756</strain>
    </source>
</reference>
<organism evidence="1 2">
    <name type="scientific">Streptomyces thermospinosisporus</name>
    <dbReference type="NCBI Taxonomy" id="161482"/>
    <lineage>
        <taxon>Bacteria</taxon>
        <taxon>Bacillati</taxon>
        <taxon>Actinomycetota</taxon>
        <taxon>Actinomycetes</taxon>
        <taxon>Kitasatosporales</taxon>
        <taxon>Streptomycetaceae</taxon>
        <taxon>Streptomyces</taxon>
    </lineage>
</organism>
<comment type="caution">
    <text evidence="1">The sequence shown here is derived from an EMBL/GenBank/DDBJ whole genome shotgun (WGS) entry which is preliminary data.</text>
</comment>
<sequence length="64" mass="6383">MRAVPVGVASMVPHVTVPGNGGVRSCDAPVRTGGAVKAGYALQRGGAVPQFPARGRNCGTAPVR</sequence>
<dbReference type="EMBL" id="BAAAIZ010000008">
    <property type="protein sequence ID" value="GAA1416002.1"/>
    <property type="molecule type" value="Genomic_DNA"/>
</dbReference>
<accession>A0ABN1YJV0</accession>
<keyword evidence="2" id="KW-1185">Reference proteome</keyword>
<evidence type="ECO:0000313" key="2">
    <source>
        <dbReference type="Proteomes" id="UP001500973"/>
    </source>
</evidence>
<name>A0ABN1YJV0_9ACTN</name>
<gene>
    <name evidence="1" type="ORF">GCM10009601_06910</name>
</gene>